<sequence>MPKSNALVPASEVVERLTLIDLCRICGSSAEWVIDLVEEGILEPEGENRTGWRFESTSITIVRKVQRLQADLRLNMPGVALVLSLVDENARLKRHLQLLEHDSRYPIRMPGPDE</sequence>
<organism evidence="1 2">
    <name type="scientific">Roseovarius lutimaris</name>
    <dbReference type="NCBI Taxonomy" id="1005928"/>
    <lineage>
        <taxon>Bacteria</taxon>
        <taxon>Pseudomonadati</taxon>
        <taxon>Pseudomonadota</taxon>
        <taxon>Alphaproteobacteria</taxon>
        <taxon>Rhodobacterales</taxon>
        <taxon>Roseobacteraceae</taxon>
        <taxon>Roseovarius</taxon>
    </lineage>
</organism>
<dbReference type="AlphaFoldDB" id="A0A1I5F4Y3"/>
<evidence type="ECO:0000313" key="2">
    <source>
        <dbReference type="Proteomes" id="UP000198599"/>
    </source>
</evidence>
<name>A0A1I5F4Y3_9RHOB</name>
<accession>A0A1I5F4Y3</accession>
<dbReference type="Pfam" id="PF13591">
    <property type="entry name" value="MerR_2"/>
    <property type="match status" value="1"/>
</dbReference>
<evidence type="ECO:0000313" key="1">
    <source>
        <dbReference type="EMBL" id="SFO18784.1"/>
    </source>
</evidence>
<gene>
    <name evidence="1" type="ORF">SAMN04487859_11871</name>
</gene>
<dbReference type="RefSeq" id="WP_092840936.1">
    <property type="nucleotide sequence ID" value="NZ_FOVP01000018.1"/>
</dbReference>
<protein>
    <submittedName>
        <fullName evidence="1">Chaperone modulatory protein CbpM</fullName>
    </submittedName>
</protein>
<dbReference type="EMBL" id="FOVP01000018">
    <property type="protein sequence ID" value="SFO18784.1"/>
    <property type="molecule type" value="Genomic_DNA"/>
</dbReference>
<keyword evidence="2" id="KW-1185">Reference proteome</keyword>
<dbReference type="OrthoDB" id="9799091at2"/>
<reference evidence="2" key="1">
    <citation type="submission" date="2016-10" db="EMBL/GenBank/DDBJ databases">
        <authorList>
            <person name="Varghese N."/>
            <person name="Submissions S."/>
        </authorList>
    </citation>
    <scope>NUCLEOTIDE SEQUENCE [LARGE SCALE GENOMIC DNA]</scope>
    <source>
        <strain evidence="2">DSM 28463</strain>
    </source>
</reference>
<dbReference type="Proteomes" id="UP000198599">
    <property type="component" value="Unassembled WGS sequence"/>
</dbReference>
<dbReference type="Gene3D" id="1.10.1660.10">
    <property type="match status" value="1"/>
</dbReference>
<dbReference type="STRING" id="1005928.SAMN04487859_11871"/>
<proteinExistence type="predicted"/>